<proteinExistence type="predicted"/>
<accession>A0A7M7HFT0</accession>
<feature type="region of interest" description="Disordered" evidence="1">
    <location>
        <begin position="724"/>
        <end position="752"/>
    </location>
</feature>
<dbReference type="GeneID" id="584085"/>
<evidence type="ECO:0000259" key="2">
    <source>
        <dbReference type="PROSITE" id="PS50042"/>
    </source>
</evidence>
<dbReference type="OMA" id="DIMASEY"/>
<dbReference type="InterPro" id="IPR014710">
    <property type="entry name" value="RmlC-like_jellyroll"/>
</dbReference>
<evidence type="ECO:0000313" key="3">
    <source>
        <dbReference type="EnsemblMetazoa" id="XP_011664543"/>
    </source>
</evidence>
<dbReference type="OrthoDB" id="166212at2759"/>
<dbReference type="PROSITE" id="PS50042">
    <property type="entry name" value="CNMP_BINDING_3"/>
    <property type="match status" value="1"/>
</dbReference>
<dbReference type="Gene3D" id="2.60.120.10">
    <property type="entry name" value="Jelly Rolls"/>
    <property type="match status" value="1"/>
</dbReference>
<organism evidence="3 4">
    <name type="scientific">Strongylocentrotus purpuratus</name>
    <name type="common">Purple sea urchin</name>
    <dbReference type="NCBI Taxonomy" id="7668"/>
    <lineage>
        <taxon>Eukaryota</taxon>
        <taxon>Metazoa</taxon>
        <taxon>Echinodermata</taxon>
        <taxon>Eleutherozoa</taxon>
        <taxon>Echinozoa</taxon>
        <taxon>Echinoidea</taxon>
        <taxon>Euechinoidea</taxon>
        <taxon>Echinacea</taxon>
        <taxon>Camarodonta</taxon>
        <taxon>Echinidea</taxon>
        <taxon>Strongylocentrotidae</taxon>
        <taxon>Strongylocentrotus</taxon>
    </lineage>
</organism>
<keyword evidence="4" id="KW-1185">Reference proteome</keyword>
<evidence type="ECO:0000313" key="4">
    <source>
        <dbReference type="Proteomes" id="UP000007110"/>
    </source>
</evidence>
<dbReference type="Pfam" id="PF00027">
    <property type="entry name" value="cNMP_binding"/>
    <property type="match status" value="1"/>
</dbReference>
<feature type="compositionally biased region" description="Low complexity" evidence="1">
    <location>
        <begin position="332"/>
        <end position="346"/>
    </location>
</feature>
<protein>
    <recommendedName>
        <fullName evidence="2">Cyclic nucleotide-binding domain-containing protein</fullName>
    </recommendedName>
</protein>
<feature type="compositionally biased region" description="Basic residues" evidence="1">
    <location>
        <begin position="1"/>
        <end position="10"/>
    </location>
</feature>
<dbReference type="PROSITE" id="PS00889">
    <property type="entry name" value="CNMP_BINDING_2"/>
    <property type="match status" value="1"/>
</dbReference>
<evidence type="ECO:0000256" key="1">
    <source>
        <dbReference type="SAM" id="MobiDB-lite"/>
    </source>
</evidence>
<feature type="compositionally biased region" description="Basic and acidic residues" evidence="1">
    <location>
        <begin position="201"/>
        <end position="212"/>
    </location>
</feature>
<feature type="region of interest" description="Disordered" evidence="1">
    <location>
        <begin position="1"/>
        <end position="305"/>
    </location>
</feature>
<feature type="compositionally biased region" description="Basic and acidic residues" evidence="1">
    <location>
        <begin position="129"/>
        <end position="142"/>
    </location>
</feature>
<dbReference type="RefSeq" id="XP_011664543.1">
    <property type="nucleotide sequence ID" value="XM_011666241.2"/>
</dbReference>
<sequence length="752" mass="84916">MEQSSFHKKYSGNVSHRPPSSRGSAPGSNARPPSTSTVPAVDERDVEKLDEHAMKQEEHFNNHGESRPGSRVCTPRDDRIGVINQYRKPWVRPQTTGHTMTSTQRERQMAKYRQGRPKSSPVARRHRSPDREKYGYVIKRPESVPLGSRPGSSRPGSRLGRRTSSSLSRRRNSTIDSDVEEIIVGKDQNVSQETRTTEGQTKGDGKDNDIDTKNNGWTGDAAATDAAATDAEDDKRDGRRVPTLTTKPRMHVTSEDHPKKVEVDENLNDVEKTNGDAQVAVPTKIIEPEEEPQHDNSSKADDDQCRKQSVFDVTMMTAVSHGGLSGGRERSLSSASNDGRSSSSASHHGESLARRARKERLRKLSQYRNTRFNRPAETAREKFRRVCKTVRVIAGICLSMKSYVKDEATKQWSLHEMHLNMRADLEQNLAFDLIMFSKLRVTRGSEKLKMILSLRPEQRTRADIEVVMALLRKNKAFAEYQPETQVALVKYMEYLRFEPRRIVLKEGHVASGFYIVLSGTCLVNQKETDPRNGETFVRTITQLTSGESFGEYSLLHNTVRSASVVCKDEVEVLLINGDDFDNIIKRPLEQKRDELIEFCHAHDIYISATQETLRKQPKAIYTKFFKPGTVITEDIMASEYIYVVKEGKCTVVAEIREMKPLHKKGQLPDRYFMHDESWKKDAAIKRSMAVLSAGKRRSRSAAARNKLYPPEKKEKTFFSMNAINVEDDGDNDAGKGDDNSDDNNDNGDAVGI</sequence>
<dbReference type="AlphaFoldDB" id="A0A7M7HFT0"/>
<dbReference type="EnsemblMetazoa" id="XM_011666241">
    <property type="protein sequence ID" value="XP_011664543"/>
    <property type="gene ID" value="LOC584085"/>
</dbReference>
<dbReference type="InParanoid" id="A0A7M7HFT0"/>
<name>A0A7M7HFT0_STRPU</name>
<feature type="compositionally biased region" description="Basic and acidic residues" evidence="1">
    <location>
        <begin position="291"/>
        <end position="305"/>
    </location>
</feature>
<dbReference type="SUPFAM" id="SSF51206">
    <property type="entry name" value="cAMP-binding domain-like"/>
    <property type="match status" value="1"/>
</dbReference>
<dbReference type="SMART" id="SM00100">
    <property type="entry name" value="cNMP"/>
    <property type="match status" value="1"/>
</dbReference>
<reference evidence="4" key="1">
    <citation type="submission" date="2015-02" db="EMBL/GenBank/DDBJ databases">
        <title>Genome sequencing for Strongylocentrotus purpuratus.</title>
        <authorList>
            <person name="Murali S."/>
            <person name="Liu Y."/>
            <person name="Vee V."/>
            <person name="English A."/>
            <person name="Wang M."/>
            <person name="Skinner E."/>
            <person name="Han Y."/>
            <person name="Muzny D.M."/>
            <person name="Worley K.C."/>
            <person name="Gibbs R.A."/>
        </authorList>
    </citation>
    <scope>NUCLEOTIDE SEQUENCE</scope>
</reference>
<feature type="compositionally biased region" description="Low complexity" evidence="1">
    <location>
        <begin position="15"/>
        <end position="31"/>
    </location>
</feature>
<feature type="compositionally biased region" description="Basic and acidic residues" evidence="1">
    <location>
        <begin position="252"/>
        <end position="274"/>
    </location>
</feature>
<feature type="compositionally biased region" description="Low complexity" evidence="1">
    <location>
        <begin position="220"/>
        <end position="229"/>
    </location>
</feature>
<feature type="compositionally biased region" description="Polar residues" evidence="1">
    <location>
        <begin position="93"/>
        <end position="103"/>
    </location>
</feature>
<dbReference type="KEGG" id="spu:584085"/>
<feature type="region of interest" description="Disordered" evidence="1">
    <location>
        <begin position="320"/>
        <end position="358"/>
    </location>
</feature>
<feature type="compositionally biased region" description="Low complexity" evidence="1">
    <location>
        <begin position="145"/>
        <end position="167"/>
    </location>
</feature>
<dbReference type="InterPro" id="IPR018490">
    <property type="entry name" value="cNMP-bd_dom_sf"/>
</dbReference>
<dbReference type="InterPro" id="IPR000595">
    <property type="entry name" value="cNMP-bd_dom"/>
</dbReference>
<dbReference type="PANTHER" id="PTHR23011">
    <property type="entry name" value="CYCLIC NUCLEOTIDE-BINDING DOMAIN CONTAINING PROTEIN"/>
    <property type="match status" value="1"/>
</dbReference>
<feature type="compositionally biased region" description="Basic and acidic residues" evidence="1">
    <location>
        <begin position="41"/>
        <end position="80"/>
    </location>
</feature>
<dbReference type="PANTHER" id="PTHR23011:SF41">
    <property type="entry name" value="CYCLIC NUCLEOTIDE-BINDING DOMAIN-CONTAINING PROTEIN"/>
    <property type="match status" value="1"/>
</dbReference>
<reference evidence="3" key="2">
    <citation type="submission" date="2021-01" db="UniProtKB">
        <authorList>
            <consortium name="EnsemblMetazoa"/>
        </authorList>
    </citation>
    <scope>IDENTIFICATION</scope>
</reference>
<feature type="domain" description="Cyclic nucleotide-binding" evidence="2">
    <location>
        <begin position="476"/>
        <end position="601"/>
    </location>
</feature>
<dbReference type="Proteomes" id="UP000007110">
    <property type="component" value="Unassembled WGS sequence"/>
</dbReference>
<feature type="compositionally biased region" description="Polar residues" evidence="1">
    <location>
        <begin position="188"/>
        <end position="200"/>
    </location>
</feature>
<dbReference type="InterPro" id="IPR018488">
    <property type="entry name" value="cNMP-bd_CS"/>
</dbReference>
<dbReference type="CDD" id="cd00038">
    <property type="entry name" value="CAP_ED"/>
    <property type="match status" value="1"/>
</dbReference>